<proteinExistence type="inferred from homology"/>
<evidence type="ECO:0000256" key="3">
    <source>
        <dbReference type="ARBA" id="ARBA00023125"/>
    </source>
</evidence>
<dbReference type="InterPro" id="IPR000847">
    <property type="entry name" value="LysR_HTH_N"/>
</dbReference>
<dbReference type="Gene3D" id="3.40.190.10">
    <property type="entry name" value="Periplasmic binding protein-like II"/>
    <property type="match status" value="2"/>
</dbReference>
<dbReference type="PANTHER" id="PTHR30537">
    <property type="entry name" value="HTH-TYPE TRANSCRIPTIONAL REGULATOR"/>
    <property type="match status" value="1"/>
</dbReference>
<evidence type="ECO:0000259" key="5">
    <source>
        <dbReference type="PROSITE" id="PS50931"/>
    </source>
</evidence>
<comment type="caution">
    <text evidence="6">The sequence shown here is derived from an EMBL/GenBank/DDBJ whole genome shotgun (WGS) entry which is preliminary data.</text>
</comment>
<dbReference type="InterPro" id="IPR036390">
    <property type="entry name" value="WH_DNA-bd_sf"/>
</dbReference>
<protein>
    <submittedName>
        <fullName evidence="6">LysR family transcriptional regulator</fullName>
    </submittedName>
</protein>
<keyword evidence="2" id="KW-0805">Transcription regulation</keyword>
<dbReference type="RefSeq" id="WP_378219121.1">
    <property type="nucleotide sequence ID" value="NZ_JBHRTK010000004.1"/>
</dbReference>
<dbReference type="InterPro" id="IPR005119">
    <property type="entry name" value="LysR_subst-bd"/>
</dbReference>
<evidence type="ECO:0000313" key="6">
    <source>
        <dbReference type="EMBL" id="MFC3205557.1"/>
    </source>
</evidence>
<dbReference type="Pfam" id="PF00126">
    <property type="entry name" value="HTH_1"/>
    <property type="match status" value="1"/>
</dbReference>
<dbReference type="SUPFAM" id="SSF53850">
    <property type="entry name" value="Periplasmic binding protein-like II"/>
    <property type="match status" value="1"/>
</dbReference>
<dbReference type="PANTHER" id="PTHR30537:SF26">
    <property type="entry name" value="GLYCINE CLEAVAGE SYSTEM TRANSCRIPTIONAL ACTIVATOR"/>
    <property type="match status" value="1"/>
</dbReference>
<dbReference type="Gene3D" id="1.10.10.10">
    <property type="entry name" value="Winged helix-like DNA-binding domain superfamily/Winged helix DNA-binding domain"/>
    <property type="match status" value="1"/>
</dbReference>
<dbReference type="Proteomes" id="UP001595583">
    <property type="component" value="Unassembled WGS sequence"/>
</dbReference>
<feature type="domain" description="HTH lysR-type" evidence="5">
    <location>
        <begin position="11"/>
        <end position="66"/>
    </location>
</feature>
<evidence type="ECO:0000256" key="1">
    <source>
        <dbReference type="ARBA" id="ARBA00009437"/>
    </source>
</evidence>
<dbReference type="PROSITE" id="PS50931">
    <property type="entry name" value="HTH_LYSR"/>
    <property type="match status" value="1"/>
</dbReference>
<sequence length="305" mass="33770">MTLPRRLVPQIDTLQAFECAARHGSFTQAARELSLTQSAVSRKIKDLELQLGSLLFERVRQRVVLSDQGRKLLPDVVRLIGQAEDTMMRAMANSQADASLSLSVLPTFGARWLMPRLQNFLRVQPNLVVNIAARAQPFDFDEEPFDIAIHYGQPIWAKAVCIYLCSEIVVPVAAPGLSTVQNVTDSPFGDAWLLHLASRAKAWSEWFEAVGLAHPAPYAGHHFDQFSMLIEAAIAGMGVALLPRYLIETELASGRLIVVDDRPIKTENAYYLVVPDRKKENPLSKAFCAWALEQVGHHEGASDGS</sequence>
<evidence type="ECO:0000313" key="7">
    <source>
        <dbReference type="Proteomes" id="UP001595583"/>
    </source>
</evidence>
<keyword evidence="3" id="KW-0238">DNA-binding</keyword>
<comment type="similarity">
    <text evidence="1">Belongs to the LysR transcriptional regulatory family.</text>
</comment>
<keyword evidence="4" id="KW-0804">Transcription</keyword>
<dbReference type="Pfam" id="PF03466">
    <property type="entry name" value="LysR_substrate"/>
    <property type="match status" value="1"/>
</dbReference>
<evidence type="ECO:0000256" key="4">
    <source>
        <dbReference type="ARBA" id="ARBA00023163"/>
    </source>
</evidence>
<organism evidence="6 7">
    <name type="scientific">Aquamicrobium soli</name>
    <dbReference type="NCBI Taxonomy" id="1811518"/>
    <lineage>
        <taxon>Bacteria</taxon>
        <taxon>Pseudomonadati</taxon>
        <taxon>Pseudomonadota</taxon>
        <taxon>Alphaproteobacteria</taxon>
        <taxon>Hyphomicrobiales</taxon>
        <taxon>Phyllobacteriaceae</taxon>
        <taxon>Aquamicrobium</taxon>
    </lineage>
</organism>
<dbReference type="PRINTS" id="PR00039">
    <property type="entry name" value="HTHLYSR"/>
</dbReference>
<dbReference type="InterPro" id="IPR058163">
    <property type="entry name" value="LysR-type_TF_proteobact-type"/>
</dbReference>
<dbReference type="EMBL" id="JBHRTK010000004">
    <property type="protein sequence ID" value="MFC3205557.1"/>
    <property type="molecule type" value="Genomic_DNA"/>
</dbReference>
<reference evidence="7" key="1">
    <citation type="journal article" date="2019" name="Int. J. Syst. Evol. Microbiol.">
        <title>The Global Catalogue of Microorganisms (GCM) 10K type strain sequencing project: providing services to taxonomists for standard genome sequencing and annotation.</title>
        <authorList>
            <consortium name="The Broad Institute Genomics Platform"/>
            <consortium name="The Broad Institute Genome Sequencing Center for Infectious Disease"/>
            <person name="Wu L."/>
            <person name="Ma J."/>
        </authorList>
    </citation>
    <scope>NUCLEOTIDE SEQUENCE [LARGE SCALE GENOMIC DNA]</scope>
    <source>
        <strain evidence="7">KCTC 52165</strain>
    </source>
</reference>
<accession>A0ABV7KDR5</accession>
<name>A0ABV7KDR5_9HYPH</name>
<dbReference type="SUPFAM" id="SSF46785">
    <property type="entry name" value="Winged helix' DNA-binding domain"/>
    <property type="match status" value="1"/>
</dbReference>
<dbReference type="InterPro" id="IPR036388">
    <property type="entry name" value="WH-like_DNA-bd_sf"/>
</dbReference>
<gene>
    <name evidence="6" type="ORF">ACFOHJ_04975</name>
</gene>
<evidence type="ECO:0000256" key="2">
    <source>
        <dbReference type="ARBA" id="ARBA00023015"/>
    </source>
</evidence>
<keyword evidence="7" id="KW-1185">Reference proteome</keyword>